<organism evidence="6 7">
    <name type="scientific">Gaoshiqia sediminis</name>
    <dbReference type="NCBI Taxonomy" id="2986998"/>
    <lineage>
        <taxon>Bacteria</taxon>
        <taxon>Pseudomonadati</taxon>
        <taxon>Bacteroidota</taxon>
        <taxon>Bacteroidia</taxon>
        <taxon>Marinilabiliales</taxon>
        <taxon>Prolixibacteraceae</taxon>
        <taxon>Gaoshiqia</taxon>
    </lineage>
</organism>
<dbReference type="InterPro" id="IPR050278">
    <property type="entry name" value="Serine_Prot_S9B/DPPIV"/>
</dbReference>
<proteinExistence type="predicted"/>
<evidence type="ECO:0000313" key="7">
    <source>
        <dbReference type="Proteomes" id="UP001163821"/>
    </source>
</evidence>
<dbReference type="Gene3D" id="2.140.10.30">
    <property type="entry name" value="Dipeptidylpeptidase IV, N-terminal domain"/>
    <property type="match status" value="1"/>
</dbReference>
<reference evidence="6" key="1">
    <citation type="submission" date="2022-10" db="EMBL/GenBank/DDBJ databases">
        <title>Gaoshiqiia sediminis gen. nov., sp. nov., isolated from coastal sediment.</title>
        <authorList>
            <person name="Yu W.X."/>
            <person name="Mu D.S."/>
            <person name="Du J.Z."/>
            <person name="Liang Y.Q."/>
        </authorList>
    </citation>
    <scope>NUCLEOTIDE SEQUENCE</scope>
    <source>
        <strain evidence="6">A06</strain>
    </source>
</reference>
<name>A0AA42C4U5_9BACT</name>
<keyword evidence="1" id="KW-0645">Protease</keyword>
<sequence>MRYLIFLFVLFIGFGNPLYAQKKISLEDVQAFGTFREKKVEGLRSMNDGLHYTVLEEGSRIVKYSYKEGKKIATVFDLSTVDNAPISSFSAYEFSDDETKLLLTTKVEKIYRHSFTAEYFVWNSVTQELTELSAKGRQQLATFSPDGERVAFVRKNNLFVKSLKFGTESQVTFDGKKNEIINGAPDWVYEEEFAYNKAFSWSPDSKFLAFIRFDEREVNDFSMTMFRGEQPSLNENELYPSGYTFKYPKAGEKNSEVSAHVYDLKSKTTVEADLGTEKDIYVPRLKWTADAAELAIMRLNRRQNVLDVLLANPNTGDTRSFFTEKNNRYVAEEFLDDFIFLPDNDYFVVNSERNEYSHLYLYDRQGFLVKQLTDGAFDVTDFYGFDKKRKIFYYQAAKESAMRREVYYVSLDGKKQGKLSSAPGTSKAEFSSGFNYFINSCSSVENPLQVTLHDNTGKLLRVLEDNADLKAKLKEYNIPQKEFFEFETSEGILLNGWMIKPVDFDTSKKYPVVMTQYSGPNSQEVLDKWSVDWYHYLAQEGFVVACVDPRGTGARGEEFRKVTYMQLGKYESDDQVEAAKYLGSLPYVDKNNIAIWGWSYGGFMTLLSMEKGGDIFKAGIAVAPVTHYKFYDTVYTERYMRTPRENPDGYDENSPMANPSNITGRLLIVHGSADDNVHVQNTMEFTEKLVQAGVQFDMAIYTNRNHSIFGGNTRLHLYRKMTDFLKTQLK</sequence>
<dbReference type="GO" id="GO:0004252">
    <property type="term" value="F:serine-type endopeptidase activity"/>
    <property type="evidence" value="ECO:0007669"/>
    <property type="project" value="InterPro"/>
</dbReference>
<protein>
    <submittedName>
        <fullName evidence="6">S9 family peptidase</fullName>
    </submittedName>
</protein>
<gene>
    <name evidence="6" type="ORF">N2K84_05360</name>
</gene>
<evidence type="ECO:0000259" key="4">
    <source>
        <dbReference type="Pfam" id="PF00326"/>
    </source>
</evidence>
<comment type="caution">
    <text evidence="6">The sequence shown here is derived from an EMBL/GenBank/DDBJ whole genome shotgun (WGS) entry which is preliminary data.</text>
</comment>
<dbReference type="SUPFAM" id="SSF82171">
    <property type="entry name" value="DPP6 N-terminal domain-like"/>
    <property type="match status" value="1"/>
</dbReference>
<dbReference type="PANTHER" id="PTHR11731:SF193">
    <property type="entry name" value="DIPEPTIDYL PEPTIDASE 9"/>
    <property type="match status" value="1"/>
</dbReference>
<keyword evidence="7" id="KW-1185">Reference proteome</keyword>
<evidence type="ECO:0000259" key="5">
    <source>
        <dbReference type="Pfam" id="PF00930"/>
    </source>
</evidence>
<evidence type="ECO:0000256" key="1">
    <source>
        <dbReference type="ARBA" id="ARBA00022670"/>
    </source>
</evidence>
<dbReference type="SUPFAM" id="SSF53474">
    <property type="entry name" value="alpha/beta-Hydrolases"/>
    <property type="match status" value="1"/>
</dbReference>
<dbReference type="GO" id="GO:0008239">
    <property type="term" value="F:dipeptidyl-peptidase activity"/>
    <property type="evidence" value="ECO:0007669"/>
    <property type="project" value="TreeGrafter"/>
</dbReference>
<dbReference type="AlphaFoldDB" id="A0AA42C4U5"/>
<dbReference type="Gene3D" id="3.40.50.1820">
    <property type="entry name" value="alpha/beta hydrolase"/>
    <property type="match status" value="1"/>
</dbReference>
<dbReference type="EMBL" id="JAPAAF010000005">
    <property type="protein sequence ID" value="MCW0482148.1"/>
    <property type="molecule type" value="Genomic_DNA"/>
</dbReference>
<evidence type="ECO:0000256" key="2">
    <source>
        <dbReference type="ARBA" id="ARBA00022801"/>
    </source>
</evidence>
<dbReference type="RefSeq" id="WP_282590756.1">
    <property type="nucleotide sequence ID" value="NZ_JAPAAF010000005.1"/>
</dbReference>
<dbReference type="InterPro" id="IPR029058">
    <property type="entry name" value="AB_hydrolase_fold"/>
</dbReference>
<dbReference type="FunFam" id="3.40.50.1820:FF:000003">
    <property type="entry name" value="Dipeptidyl peptidase 4"/>
    <property type="match status" value="1"/>
</dbReference>
<evidence type="ECO:0000313" key="6">
    <source>
        <dbReference type="EMBL" id="MCW0482148.1"/>
    </source>
</evidence>
<dbReference type="InterPro" id="IPR002471">
    <property type="entry name" value="Pept_S9_AS"/>
</dbReference>
<dbReference type="InterPro" id="IPR002469">
    <property type="entry name" value="Peptidase_S9B_N"/>
</dbReference>
<dbReference type="GO" id="GO:0006508">
    <property type="term" value="P:proteolysis"/>
    <property type="evidence" value="ECO:0007669"/>
    <property type="project" value="UniProtKB-KW"/>
</dbReference>
<dbReference type="PROSITE" id="PS00708">
    <property type="entry name" value="PRO_ENDOPEP_SER"/>
    <property type="match status" value="1"/>
</dbReference>
<feature type="domain" description="Dipeptidylpeptidase IV N-terminal" evidence="5">
    <location>
        <begin position="95"/>
        <end position="447"/>
    </location>
</feature>
<keyword evidence="3" id="KW-0325">Glycoprotein</keyword>
<dbReference type="Proteomes" id="UP001163821">
    <property type="component" value="Unassembled WGS sequence"/>
</dbReference>
<keyword evidence="2" id="KW-0378">Hydrolase</keyword>
<dbReference type="Pfam" id="PF00326">
    <property type="entry name" value="Peptidase_S9"/>
    <property type="match status" value="1"/>
</dbReference>
<evidence type="ECO:0000256" key="3">
    <source>
        <dbReference type="ARBA" id="ARBA00023180"/>
    </source>
</evidence>
<dbReference type="InterPro" id="IPR001375">
    <property type="entry name" value="Peptidase_S9_cat"/>
</dbReference>
<dbReference type="Pfam" id="PF00930">
    <property type="entry name" value="DPPIV_N"/>
    <property type="match status" value="1"/>
</dbReference>
<accession>A0AA42C4U5</accession>
<feature type="domain" description="Peptidase S9 prolyl oligopeptidase catalytic" evidence="4">
    <location>
        <begin position="529"/>
        <end position="730"/>
    </location>
</feature>
<dbReference type="PANTHER" id="PTHR11731">
    <property type="entry name" value="PROTEASE FAMILY S9B,C DIPEPTIDYL-PEPTIDASE IV-RELATED"/>
    <property type="match status" value="1"/>
</dbReference>